<dbReference type="PANTHER" id="PTHR43643">
    <property type="entry name" value="HISTIDINOL-PHOSPHATE AMINOTRANSFERASE 2"/>
    <property type="match status" value="1"/>
</dbReference>
<sequence length="364" mass="39215">MHTRDLSDHATYEAGRGIEEVARKLGRDPGEFVTLSSNENPHGPSPAAVEAIRETAGEVNDYPKAAHADLREAIGDRRGVDPRQVWLANGGDGAIDYLSRAFLEPGDDVLVPDPGFAYYGMSSRFHHGDVREYALSKGEGFAQDAETVLGTYDGERIVYLTSPHNPSGSTIPLPEVETIAERTGEETLIVVDEAYGEFADRESALALIEGREDVAVLRTFSKAYGLAGLRLGYALVPAAWADAYARVNTPFAASEVACRAGLAALDDTEHVARSVESAAAARAAFEERVEAPVWESEGNFVLIEVGDATAVTETLQKRGVIVRDCSSFGLPECIRITCGTDEETDRAIEELNAVLAERSAEAER</sequence>
<accession>A0ABD5QGA2</accession>
<dbReference type="InterPro" id="IPR015422">
    <property type="entry name" value="PyrdxlP-dep_Trfase_small"/>
</dbReference>
<keyword evidence="7 10" id="KW-0663">Pyridoxal phosphate</keyword>
<organism evidence="12 13">
    <name type="scientific">Saliphagus infecundisoli</name>
    <dbReference type="NCBI Taxonomy" id="1849069"/>
    <lineage>
        <taxon>Archaea</taxon>
        <taxon>Methanobacteriati</taxon>
        <taxon>Methanobacteriota</taxon>
        <taxon>Stenosarchaea group</taxon>
        <taxon>Halobacteria</taxon>
        <taxon>Halobacteriales</taxon>
        <taxon>Natrialbaceae</taxon>
        <taxon>Saliphagus</taxon>
    </lineage>
</organism>
<evidence type="ECO:0000256" key="2">
    <source>
        <dbReference type="ARBA" id="ARBA00005011"/>
    </source>
</evidence>
<dbReference type="InterPro" id="IPR050106">
    <property type="entry name" value="HistidinolP_aminotransfase"/>
</dbReference>
<evidence type="ECO:0000256" key="4">
    <source>
        <dbReference type="ARBA" id="ARBA00022576"/>
    </source>
</evidence>
<feature type="domain" description="Aminotransferase class I/classII large" evidence="11">
    <location>
        <begin position="32"/>
        <end position="351"/>
    </location>
</feature>
<dbReference type="InterPro" id="IPR015421">
    <property type="entry name" value="PyrdxlP-dep_Trfase_major"/>
</dbReference>
<dbReference type="RefSeq" id="WP_224827387.1">
    <property type="nucleotide sequence ID" value="NZ_JAIVEF010000001.1"/>
</dbReference>
<comment type="pathway">
    <text evidence="2 10">Amino-acid biosynthesis; L-histidine biosynthesis; L-histidine from 5-phospho-alpha-D-ribose 1-diphosphate: step 7/9.</text>
</comment>
<keyword evidence="13" id="KW-1185">Reference proteome</keyword>
<dbReference type="HAMAP" id="MF_01023">
    <property type="entry name" value="HisC_aminotrans_2"/>
    <property type="match status" value="1"/>
</dbReference>
<dbReference type="EMBL" id="JBHSJG010000036">
    <property type="protein sequence ID" value="MFC4988646.1"/>
    <property type="molecule type" value="Genomic_DNA"/>
</dbReference>
<evidence type="ECO:0000259" key="11">
    <source>
        <dbReference type="Pfam" id="PF00155"/>
    </source>
</evidence>
<dbReference type="CDD" id="cd00609">
    <property type="entry name" value="AAT_like"/>
    <property type="match status" value="1"/>
</dbReference>
<gene>
    <name evidence="10 12" type="primary">hisC</name>
    <name evidence="12" type="ORF">ACFPFO_12905</name>
</gene>
<dbReference type="AlphaFoldDB" id="A0ABD5QGA2"/>
<evidence type="ECO:0000256" key="10">
    <source>
        <dbReference type="HAMAP-Rule" id="MF_01023"/>
    </source>
</evidence>
<dbReference type="InterPro" id="IPR001917">
    <property type="entry name" value="Aminotrans_II_pyridoxalP_BS"/>
</dbReference>
<dbReference type="Gene3D" id="3.40.640.10">
    <property type="entry name" value="Type I PLP-dependent aspartate aminotransferase-like (Major domain)"/>
    <property type="match status" value="1"/>
</dbReference>
<comment type="cofactor">
    <cofactor evidence="1 10">
        <name>pyridoxal 5'-phosphate</name>
        <dbReference type="ChEBI" id="CHEBI:597326"/>
    </cofactor>
</comment>
<dbReference type="InterPro" id="IPR015424">
    <property type="entry name" value="PyrdxlP-dep_Trfase"/>
</dbReference>
<evidence type="ECO:0000313" key="13">
    <source>
        <dbReference type="Proteomes" id="UP001595925"/>
    </source>
</evidence>
<dbReference type="PROSITE" id="PS00599">
    <property type="entry name" value="AA_TRANSFER_CLASS_2"/>
    <property type="match status" value="1"/>
</dbReference>
<evidence type="ECO:0000256" key="9">
    <source>
        <dbReference type="ARBA" id="ARBA00047481"/>
    </source>
</evidence>
<dbReference type="InterPro" id="IPR004839">
    <property type="entry name" value="Aminotransferase_I/II_large"/>
</dbReference>
<dbReference type="NCBIfam" id="TIGR01141">
    <property type="entry name" value="hisC"/>
    <property type="match status" value="1"/>
</dbReference>
<keyword evidence="4 10" id="KW-0032">Aminotransferase</keyword>
<dbReference type="PANTHER" id="PTHR43643:SF6">
    <property type="entry name" value="HISTIDINOL-PHOSPHATE AMINOTRANSFERASE"/>
    <property type="match status" value="1"/>
</dbReference>
<evidence type="ECO:0000256" key="3">
    <source>
        <dbReference type="ARBA" id="ARBA00007970"/>
    </source>
</evidence>
<dbReference type="GO" id="GO:0004400">
    <property type="term" value="F:histidinol-phosphate transaminase activity"/>
    <property type="evidence" value="ECO:0007669"/>
    <property type="project" value="UniProtKB-UniRule"/>
</dbReference>
<evidence type="ECO:0000256" key="1">
    <source>
        <dbReference type="ARBA" id="ARBA00001933"/>
    </source>
</evidence>
<evidence type="ECO:0000256" key="5">
    <source>
        <dbReference type="ARBA" id="ARBA00022605"/>
    </source>
</evidence>
<keyword evidence="5 10" id="KW-0028">Amino-acid biosynthesis</keyword>
<evidence type="ECO:0000256" key="8">
    <source>
        <dbReference type="ARBA" id="ARBA00023102"/>
    </source>
</evidence>
<protein>
    <recommendedName>
        <fullName evidence="10">Histidinol-phosphate aminotransferase</fullName>
        <ecNumber evidence="10">2.6.1.9</ecNumber>
    </recommendedName>
    <alternativeName>
        <fullName evidence="10">Imidazole acetol-phosphate transaminase</fullName>
    </alternativeName>
</protein>
<dbReference type="Pfam" id="PF00155">
    <property type="entry name" value="Aminotran_1_2"/>
    <property type="match status" value="1"/>
</dbReference>
<keyword evidence="8 10" id="KW-0368">Histidine biosynthesis</keyword>
<dbReference type="InterPro" id="IPR005861">
    <property type="entry name" value="HisP_aminotrans"/>
</dbReference>
<dbReference type="Gene3D" id="3.90.1150.10">
    <property type="entry name" value="Aspartate Aminotransferase, domain 1"/>
    <property type="match status" value="1"/>
</dbReference>
<evidence type="ECO:0000256" key="7">
    <source>
        <dbReference type="ARBA" id="ARBA00022898"/>
    </source>
</evidence>
<reference evidence="12 13" key="1">
    <citation type="journal article" date="2019" name="Int. J. Syst. Evol. Microbiol.">
        <title>The Global Catalogue of Microorganisms (GCM) 10K type strain sequencing project: providing services to taxonomists for standard genome sequencing and annotation.</title>
        <authorList>
            <consortium name="The Broad Institute Genomics Platform"/>
            <consortium name="The Broad Institute Genome Sequencing Center for Infectious Disease"/>
            <person name="Wu L."/>
            <person name="Ma J."/>
        </authorList>
    </citation>
    <scope>NUCLEOTIDE SEQUENCE [LARGE SCALE GENOMIC DNA]</scope>
    <source>
        <strain evidence="12 13">CGMCC 1.15824</strain>
    </source>
</reference>
<name>A0ABD5QGA2_9EURY</name>
<dbReference type="EC" id="2.6.1.9" evidence="10"/>
<comment type="caution">
    <text evidence="12">The sequence shown here is derived from an EMBL/GenBank/DDBJ whole genome shotgun (WGS) entry which is preliminary data.</text>
</comment>
<keyword evidence="6 10" id="KW-0808">Transferase</keyword>
<dbReference type="GO" id="GO:0000105">
    <property type="term" value="P:L-histidine biosynthetic process"/>
    <property type="evidence" value="ECO:0007669"/>
    <property type="project" value="UniProtKB-UniRule"/>
</dbReference>
<evidence type="ECO:0000313" key="12">
    <source>
        <dbReference type="EMBL" id="MFC4988646.1"/>
    </source>
</evidence>
<proteinExistence type="inferred from homology"/>
<dbReference type="SUPFAM" id="SSF53383">
    <property type="entry name" value="PLP-dependent transferases"/>
    <property type="match status" value="1"/>
</dbReference>
<feature type="modified residue" description="N6-(pyridoxal phosphate)lysine" evidence="10">
    <location>
        <position position="222"/>
    </location>
</feature>
<comment type="similarity">
    <text evidence="3 10">Belongs to the class-II pyridoxal-phosphate-dependent aminotransferase family. Histidinol-phosphate aminotransferase subfamily.</text>
</comment>
<evidence type="ECO:0000256" key="6">
    <source>
        <dbReference type="ARBA" id="ARBA00022679"/>
    </source>
</evidence>
<dbReference type="Proteomes" id="UP001595925">
    <property type="component" value="Unassembled WGS sequence"/>
</dbReference>
<comment type="catalytic activity">
    <reaction evidence="9 10">
        <text>L-histidinol phosphate + 2-oxoglutarate = 3-(imidazol-4-yl)-2-oxopropyl phosphate + L-glutamate</text>
        <dbReference type="Rhea" id="RHEA:23744"/>
        <dbReference type="ChEBI" id="CHEBI:16810"/>
        <dbReference type="ChEBI" id="CHEBI:29985"/>
        <dbReference type="ChEBI" id="CHEBI:57766"/>
        <dbReference type="ChEBI" id="CHEBI:57980"/>
        <dbReference type="EC" id="2.6.1.9"/>
    </reaction>
</comment>